<feature type="domain" description="DNA helicase Pif1-like DEAD-box helicase" evidence="3">
    <location>
        <begin position="766"/>
        <end position="872"/>
    </location>
</feature>
<evidence type="ECO:0000256" key="1">
    <source>
        <dbReference type="RuleBase" id="RU363044"/>
    </source>
</evidence>
<reference evidence="4" key="1">
    <citation type="journal article" date="2022" name="Int. J. Mol. Sci.">
        <title>Draft Genome of Tanacetum Coccineum: Genomic Comparison of Closely Related Tanacetum-Family Plants.</title>
        <authorList>
            <person name="Yamashiro T."/>
            <person name="Shiraishi A."/>
            <person name="Nakayama K."/>
            <person name="Satake H."/>
        </authorList>
    </citation>
    <scope>NUCLEOTIDE SEQUENCE</scope>
</reference>
<comment type="caution">
    <text evidence="4">The sequence shown here is derived from an EMBL/GenBank/DDBJ whole genome shotgun (WGS) entry which is preliminary data.</text>
</comment>
<dbReference type="PANTHER" id="PTHR10492:SF96">
    <property type="entry name" value="ATP-DEPENDENT DNA HELICASE"/>
    <property type="match status" value="1"/>
</dbReference>
<dbReference type="EC" id="5.6.2.3" evidence="1"/>
<dbReference type="InterPro" id="IPR010285">
    <property type="entry name" value="DNA_helicase_pif1-like_DEAD"/>
</dbReference>
<evidence type="ECO:0000256" key="2">
    <source>
        <dbReference type="SAM" id="MobiDB-lite"/>
    </source>
</evidence>
<keyword evidence="1" id="KW-0234">DNA repair</keyword>
<dbReference type="Pfam" id="PF05970">
    <property type="entry name" value="PIF1"/>
    <property type="match status" value="1"/>
</dbReference>
<keyword evidence="5" id="KW-1185">Reference proteome</keyword>
<comment type="similarity">
    <text evidence="1">Belongs to the helicase family.</text>
</comment>
<organism evidence="4 5">
    <name type="scientific">Tanacetum coccineum</name>
    <dbReference type="NCBI Taxonomy" id="301880"/>
    <lineage>
        <taxon>Eukaryota</taxon>
        <taxon>Viridiplantae</taxon>
        <taxon>Streptophyta</taxon>
        <taxon>Embryophyta</taxon>
        <taxon>Tracheophyta</taxon>
        <taxon>Spermatophyta</taxon>
        <taxon>Magnoliopsida</taxon>
        <taxon>eudicotyledons</taxon>
        <taxon>Gunneridae</taxon>
        <taxon>Pentapetalae</taxon>
        <taxon>asterids</taxon>
        <taxon>campanulids</taxon>
        <taxon>Asterales</taxon>
        <taxon>Asteraceae</taxon>
        <taxon>Asteroideae</taxon>
        <taxon>Anthemideae</taxon>
        <taxon>Anthemidinae</taxon>
        <taxon>Tanacetum</taxon>
    </lineage>
</organism>
<keyword evidence="1 4" id="KW-0347">Helicase</keyword>
<dbReference type="EMBL" id="BQNB010018600">
    <property type="protein sequence ID" value="GJT76157.1"/>
    <property type="molecule type" value="Genomic_DNA"/>
</dbReference>
<gene>
    <name evidence="4" type="ORF">Tco_1042882</name>
</gene>
<dbReference type="Proteomes" id="UP001151760">
    <property type="component" value="Unassembled WGS sequence"/>
</dbReference>
<comment type="catalytic activity">
    <reaction evidence="1">
        <text>ATP + H2O = ADP + phosphate + H(+)</text>
        <dbReference type="Rhea" id="RHEA:13065"/>
        <dbReference type="ChEBI" id="CHEBI:15377"/>
        <dbReference type="ChEBI" id="CHEBI:15378"/>
        <dbReference type="ChEBI" id="CHEBI:30616"/>
        <dbReference type="ChEBI" id="CHEBI:43474"/>
        <dbReference type="ChEBI" id="CHEBI:456216"/>
        <dbReference type="EC" id="5.6.2.3"/>
    </reaction>
</comment>
<keyword evidence="1" id="KW-0227">DNA damage</keyword>
<proteinExistence type="inferred from homology"/>
<keyword evidence="1" id="KW-0378">Hydrolase</keyword>
<evidence type="ECO:0000259" key="3">
    <source>
        <dbReference type="Pfam" id="PF05970"/>
    </source>
</evidence>
<protein>
    <recommendedName>
        <fullName evidence="1">ATP-dependent DNA helicase</fullName>
        <ecNumber evidence="1">5.6.2.3</ecNumber>
    </recommendedName>
</protein>
<dbReference type="GO" id="GO:0004386">
    <property type="term" value="F:helicase activity"/>
    <property type="evidence" value="ECO:0007669"/>
    <property type="project" value="UniProtKB-KW"/>
</dbReference>
<evidence type="ECO:0000313" key="5">
    <source>
        <dbReference type="Proteomes" id="UP001151760"/>
    </source>
</evidence>
<accession>A0ABQ5GKG1</accession>
<reference evidence="4" key="2">
    <citation type="submission" date="2022-01" db="EMBL/GenBank/DDBJ databases">
        <authorList>
            <person name="Yamashiro T."/>
            <person name="Shiraishi A."/>
            <person name="Satake H."/>
            <person name="Nakayama K."/>
        </authorList>
    </citation>
    <scope>NUCLEOTIDE SEQUENCE</scope>
</reference>
<keyword evidence="1" id="KW-0067">ATP-binding</keyword>
<sequence length="1140" mass="128949">METTVCSQSPSSNTVITNYVRNAQSISNDSIGTSVAINEEVIPDFEQSAIRLLSTVQDLKRALLKPRHLREDRYSCLFQQSECVETQGESFGAGHETCVIACNVNADENENSQGFLLTLACTIGFRTTGVSFVYADLGDYDQRCHHYGAAFLFGERLKGDSNSRRPKYHICYGGGKIYREPTLDPSEYIKHLLLNKHFMENIRAYNQMFAMTSVGAKINESINNGRGLYIFKVSGQMYHWIGLMCPLPGESPRFLQQYIYDTEHELENRMWHFSGLDNSDLDLEIVQEIDVHEFKIRLYNGDGARGYELPASITVGAIVYDSGLAGSTKFDVVIKHIGGLPKRINKLHKSYMSLQFPLLFNYGQPGFYTELKLRKADDSGRERRRGEAVSTIPGLYDAISRGERDGFEVGGRIILLMSFTGGLVEFQKRGLPHCHTLLWVDSASKIQEPEDVDRLISAELPDPQTDPEGYKDHINVEYCGWSMLIKYLFKYISKGMDIIFSRVSRPLGESSNLVGSSRPPIDEIQNNLAVVLPMSTTRSNKVIWRILKFDIHCREPAVQMLYVYLEDMQRITFRDRDRLEYVVNLPGRKSTTLTKWFAYNAANEDGMHLTYLDFPSDFVWYDDRKSWSPRQSSKSTVGHLAYVHPTSEACASATSSQLKFVFARILTHYEVTDPLNLWTKYWQEMSHDILGKVSKMDNIPNYHLRPPPPGLLDMLAKRLLIEERNHNEKELQQQKDESVPKLNAAQRKELVRLSYGRPSLVPCALKKIVLVVASFGIASLLPPLSRTAHFRFKLAIELTEESLCKVTKNSHLGNLLADTDLIIYDVAPMNEKSCFEALDRSLGDILTMPHRLFRVNSIFLGGDFRKTLPMKKGDFVPLLPAMLAGATVDQAPHPEGNTSGSAEDSIQLKELMVIVPRLVTRIETLETELQQTKTTYGKAVLTLVKRGEEPEDQGRIIQDIDDDPLVSLVRESMKIKEKSTDFVTPTKASGEAQEEDISPTILEAAKTLRRARSVAKNINNGLDAEEEINTKRVEINTGIEEVSTGSAKVDSGTASKRGQREGKAPIVEEDIQATHKTKEQIRQEEAGLMVDMVNQRKKHFAEERAKAKRNKSMTQSQLRIYMSNYLKNQGTWKLSQLKKL</sequence>
<dbReference type="PANTHER" id="PTHR10492">
    <property type="match status" value="1"/>
</dbReference>
<feature type="region of interest" description="Disordered" evidence="2">
    <location>
        <begin position="1044"/>
        <end position="1063"/>
    </location>
</feature>
<keyword evidence="1" id="KW-0233">DNA recombination</keyword>
<keyword evidence="1" id="KW-0547">Nucleotide-binding</keyword>
<name>A0ABQ5GKG1_9ASTR</name>
<evidence type="ECO:0000313" key="4">
    <source>
        <dbReference type="EMBL" id="GJT76157.1"/>
    </source>
</evidence>
<comment type="cofactor">
    <cofactor evidence="1">
        <name>Mg(2+)</name>
        <dbReference type="ChEBI" id="CHEBI:18420"/>
    </cofactor>
</comment>